<proteinExistence type="predicted"/>
<dbReference type="AlphaFoldDB" id="A0A9N8DML0"/>
<protein>
    <recommendedName>
        <fullName evidence="2">SCP domain-containing protein</fullName>
    </recommendedName>
</protein>
<name>A0A9N8DML0_9STRA</name>
<dbReference type="Gene3D" id="3.40.33.10">
    <property type="entry name" value="CAP"/>
    <property type="match status" value="2"/>
</dbReference>
<feature type="compositionally biased region" description="Acidic residues" evidence="1">
    <location>
        <begin position="36"/>
        <end position="60"/>
    </location>
</feature>
<reference evidence="3" key="1">
    <citation type="submission" date="2020-06" db="EMBL/GenBank/DDBJ databases">
        <authorList>
            <consortium name="Plant Systems Biology data submission"/>
        </authorList>
    </citation>
    <scope>NUCLEOTIDE SEQUENCE</scope>
    <source>
        <strain evidence="3">D6</strain>
    </source>
</reference>
<dbReference type="CDD" id="cd05379">
    <property type="entry name" value="CAP_bacterial"/>
    <property type="match status" value="1"/>
</dbReference>
<accession>A0A9N8DML0</accession>
<evidence type="ECO:0000313" key="3">
    <source>
        <dbReference type="EMBL" id="CAB9502519.1"/>
    </source>
</evidence>
<keyword evidence="4" id="KW-1185">Reference proteome</keyword>
<evidence type="ECO:0000259" key="2">
    <source>
        <dbReference type="Pfam" id="PF00188"/>
    </source>
</evidence>
<dbReference type="InterPro" id="IPR035940">
    <property type="entry name" value="CAP_sf"/>
</dbReference>
<dbReference type="Pfam" id="PF00188">
    <property type="entry name" value="CAP"/>
    <property type="match status" value="1"/>
</dbReference>
<dbReference type="PANTHER" id="PTHR31157:SF1">
    <property type="entry name" value="SCP DOMAIN-CONTAINING PROTEIN"/>
    <property type="match status" value="1"/>
</dbReference>
<gene>
    <name evidence="3" type="ORF">SEMRO_139_G064940.1</name>
</gene>
<dbReference type="PANTHER" id="PTHR31157">
    <property type="entry name" value="SCP DOMAIN-CONTAINING PROTEIN"/>
    <property type="match status" value="1"/>
</dbReference>
<dbReference type="SUPFAM" id="SSF55797">
    <property type="entry name" value="PR-1-like"/>
    <property type="match status" value="1"/>
</dbReference>
<feature type="region of interest" description="Disordered" evidence="1">
    <location>
        <begin position="18"/>
        <end position="162"/>
    </location>
</feature>
<comment type="caution">
    <text evidence="3">The sequence shown here is derived from an EMBL/GenBank/DDBJ whole genome shotgun (WGS) entry which is preliminary data.</text>
</comment>
<feature type="compositionally biased region" description="Acidic residues" evidence="1">
    <location>
        <begin position="90"/>
        <end position="118"/>
    </location>
</feature>
<feature type="compositionally biased region" description="Pro residues" evidence="1">
    <location>
        <begin position="123"/>
        <end position="158"/>
    </location>
</feature>
<dbReference type="EMBL" id="CAICTM010000138">
    <property type="protein sequence ID" value="CAB9502519.1"/>
    <property type="molecule type" value="Genomic_DNA"/>
</dbReference>
<evidence type="ECO:0000256" key="1">
    <source>
        <dbReference type="SAM" id="MobiDB-lite"/>
    </source>
</evidence>
<sequence length="525" mass="58569">MMKMTEVFLNLQVLSFSQSDGDDDASIPDIEPGIDIPDDETIPDNDDIEPGMDIPDDETEPGNTVRPRPYPQDDDDIQEPPASKPKPNPDGEEDDDPLQWLEEETDEEDDIDEDDGILDDPLPVEPVSPEPEPSLDPVQPDPLQPEPLPPASPDPPTPNERLKDLINKYREGPGDYIWTNNIVCVRKGPDGKEYEVRPSGVFQSLPPLNSSGKLDNAAQHLADHNNAHGVTSHEDGQYQNDADCDMGDPTTWRKCNAHIKRAQAFGYNSTYVVENATGILPDEGPEDALNRWICSDFHNQNLLNPETTEIGIGWTDDQIVFVGGKCSEVCTLNRSGGTSCFCRAGAPERQDNNEDSERTLLNLVDSFRKDNLLLMFQRENEELKAAATHLAAHNYLNSTLSQEDQDYNGPDAHKERVKDYKYNWPSGSSDVMQLIGQVRSDLSGNDVINVFETWITNPEVRDRLLYPLLDDIGIAWIGDMVVLIAANDPSISNDDLISEMQHEYESDPIGFCSRYNCLQYTGVCV</sequence>
<feature type="domain" description="SCP" evidence="2">
    <location>
        <begin position="203"/>
        <end position="316"/>
    </location>
</feature>
<dbReference type="Proteomes" id="UP001153069">
    <property type="component" value="Unassembled WGS sequence"/>
</dbReference>
<evidence type="ECO:0000313" key="4">
    <source>
        <dbReference type="Proteomes" id="UP001153069"/>
    </source>
</evidence>
<dbReference type="InterPro" id="IPR014044">
    <property type="entry name" value="CAP_dom"/>
</dbReference>
<organism evidence="3 4">
    <name type="scientific">Seminavis robusta</name>
    <dbReference type="NCBI Taxonomy" id="568900"/>
    <lineage>
        <taxon>Eukaryota</taxon>
        <taxon>Sar</taxon>
        <taxon>Stramenopiles</taxon>
        <taxon>Ochrophyta</taxon>
        <taxon>Bacillariophyta</taxon>
        <taxon>Bacillariophyceae</taxon>
        <taxon>Bacillariophycidae</taxon>
        <taxon>Naviculales</taxon>
        <taxon>Naviculaceae</taxon>
        <taxon>Seminavis</taxon>
    </lineage>
</organism>